<dbReference type="WBParaSite" id="jg24080">
    <property type="protein sequence ID" value="jg24080"/>
    <property type="gene ID" value="jg24080"/>
</dbReference>
<keyword evidence="1" id="KW-0040">ANK repeat</keyword>
<name>A0A915DX07_9BILA</name>
<feature type="region of interest" description="Disordered" evidence="2">
    <location>
        <begin position="226"/>
        <end position="261"/>
    </location>
</feature>
<dbReference type="InterPro" id="IPR015868">
    <property type="entry name" value="Glutaminase"/>
</dbReference>
<evidence type="ECO:0000313" key="4">
    <source>
        <dbReference type="WBParaSite" id="jg24080"/>
    </source>
</evidence>
<feature type="repeat" description="ANK" evidence="1">
    <location>
        <begin position="72"/>
        <end position="94"/>
    </location>
</feature>
<dbReference type="FunFam" id="1.25.40.20:FF:000069">
    <property type="entry name" value="Glutaminase, isoform E"/>
    <property type="match status" value="1"/>
</dbReference>
<dbReference type="PROSITE" id="PS50088">
    <property type="entry name" value="ANK_REPEAT"/>
    <property type="match status" value="1"/>
</dbReference>
<dbReference type="AlphaFoldDB" id="A0A915DX07"/>
<dbReference type="GO" id="GO:0006543">
    <property type="term" value="P:L-glutamine catabolic process"/>
    <property type="evidence" value="ECO:0007669"/>
    <property type="project" value="TreeGrafter"/>
</dbReference>
<dbReference type="Pfam" id="PF12796">
    <property type="entry name" value="Ank_2"/>
    <property type="match status" value="1"/>
</dbReference>
<sequence length="287" mass="32512">MNKYPELIKRFNFHNYDSLAHTESSKFDPRKRFGDFERDQVVTLLFSAKSGDLNTIRRIYMQGGDLELCDYDKRTALHLAASEGYIEIVKFLINIAKVRVDPRDRWNRRPQDAPTQGIFKKHTLFPVFVIMGERQRFVLPLLDVLLPSKSEAIYTKMWEMIRTLWPEFKPTTANLDYEVALMNSLKTASLGIILDAQQFGYPQIVTLLEKAMQLSGSSYNLKDHGCENKGGGKLPNSVSVSSTDDEDDVVGVGEESSNDSLDFYITPTATKSEPVVFHLGDPSAPHP</sequence>
<dbReference type="InterPro" id="IPR002110">
    <property type="entry name" value="Ankyrin_rpt"/>
</dbReference>
<dbReference type="GO" id="GO:0006537">
    <property type="term" value="P:glutamate biosynthetic process"/>
    <property type="evidence" value="ECO:0007669"/>
    <property type="project" value="TreeGrafter"/>
</dbReference>
<proteinExistence type="predicted"/>
<dbReference type="Proteomes" id="UP000887574">
    <property type="component" value="Unplaced"/>
</dbReference>
<organism evidence="3 4">
    <name type="scientific">Ditylenchus dipsaci</name>
    <dbReference type="NCBI Taxonomy" id="166011"/>
    <lineage>
        <taxon>Eukaryota</taxon>
        <taxon>Metazoa</taxon>
        <taxon>Ecdysozoa</taxon>
        <taxon>Nematoda</taxon>
        <taxon>Chromadorea</taxon>
        <taxon>Rhabditida</taxon>
        <taxon>Tylenchina</taxon>
        <taxon>Tylenchomorpha</taxon>
        <taxon>Sphaerularioidea</taxon>
        <taxon>Anguinidae</taxon>
        <taxon>Anguininae</taxon>
        <taxon>Ditylenchus</taxon>
    </lineage>
</organism>
<evidence type="ECO:0000256" key="2">
    <source>
        <dbReference type="SAM" id="MobiDB-lite"/>
    </source>
</evidence>
<evidence type="ECO:0000256" key="1">
    <source>
        <dbReference type="PROSITE-ProRule" id="PRU00023"/>
    </source>
</evidence>
<dbReference type="GO" id="GO:0004359">
    <property type="term" value="F:glutaminase activity"/>
    <property type="evidence" value="ECO:0007669"/>
    <property type="project" value="InterPro"/>
</dbReference>
<dbReference type="SMART" id="SM00248">
    <property type="entry name" value="ANK"/>
    <property type="match status" value="1"/>
</dbReference>
<reference evidence="4" key="1">
    <citation type="submission" date="2022-11" db="UniProtKB">
        <authorList>
            <consortium name="WormBaseParasite"/>
        </authorList>
    </citation>
    <scope>IDENTIFICATION</scope>
</reference>
<dbReference type="Gene3D" id="1.25.40.20">
    <property type="entry name" value="Ankyrin repeat-containing domain"/>
    <property type="match status" value="1"/>
</dbReference>
<evidence type="ECO:0000313" key="3">
    <source>
        <dbReference type="Proteomes" id="UP000887574"/>
    </source>
</evidence>
<dbReference type="PANTHER" id="PTHR12544">
    <property type="entry name" value="GLUTAMINASE"/>
    <property type="match status" value="1"/>
</dbReference>
<dbReference type="InterPro" id="IPR036770">
    <property type="entry name" value="Ankyrin_rpt-contain_sf"/>
</dbReference>
<accession>A0A915DX07</accession>
<dbReference type="PROSITE" id="PS50297">
    <property type="entry name" value="ANK_REP_REGION"/>
    <property type="match status" value="1"/>
</dbReference>
<keyword evidence="3" id="KW-1185">Reference proteome</keyword>
<protein>
    <submittedName>
        <fullName evidence="4">Uncharacterized protein</fullName>
    </submittedName>
</protein>
<dbReference type="PANTHER" id="PTHR12544:SF29">
    <property type="entry name" value="GLUTAMINASE"/>
    <property type="match status" value="1"/>
</dbReference>
<dbReference type="SUPFAM" id="SSF48403">
    <property type="entry name" value="Ankyrin repeat"/>
    <property type="match status" value="1"/>
</dbReference>